<evidence type="ECO:0000313" key="6">
    <source>
        <dbReference type="Proteomes" id="UP000320048"/>
    </source>
</evidence>
<reference evidence="5 6" key="1">
    <citation type="journal article" date="2019" name="Nat. Microbiol.">
        <title>Mediterranean grassland soil C-N compound turnover is dependent on rainfall and depth, and is mediated by genomically divergent microorganisms.</title>
        <authorList>
            <person name="Diamond S."/>
            <person name="Andeer P.F."/>
            <person name="Li Z."/>
            <person name="Crits-Christoph A."/>
            <person name="Burstein D."/>
            <person name="Anantharaman K."/>
            <person name="Lane K.R."/>
            <person name="Thomas B.C."/>
            <person name="Pan C."/>
            <person name="Northen T.R."/>
            <person name="Banfield J.F."/>
        </authorList>
    </citation>
    <scope>NUCLEOTIDE SEQUENCE [LARGE SCALE GENOMIC DNA]</scope>
    <source>
        <strain evidence="5">NP_7</strain>
    </source>
</reference>
<accession>A0A537JB81</accession>
<dbReference type="AlphaFoldDB" id="A0A537JB81"/>
<keyword evidence="3" id="KW-0472">Membrane</keyword>
<evidence type="ECO:0000259" key="4">
    <source>
        <dbReference type="Pfam" id="PF06480"/>
    </source>
</evidence>
<dbReference type="Pfam" id="PF06480">
    <property type="entry name" value="FtsH_ext"/>
    <property type="match status" value="1"/>
</dbReference>
<dbReference type="GO" id="GO:0004176">
    <property type="term" value="F:ATP-dependent peptidase activity"/>
    <property type="evidence" value="ECO:0007669"/>
    <property type="project" value="InterPro"/>
</dbReference>
<evidence type="ECO:0000256" key="2">
    <source>
        <dbReference type="ARBA" id="ARBA00022801"/>
    </source>
</evidence>
<dbReference type="InterPro" id="IPR011546">
    <property type="entry name" value="Pept_M41_FtsH_extracell"/>
</dbReference>
<evidence type="ECO:0000313" key="5">
    <source>
        <dbReference type="EMBL" id="TMI80819.1"/>
    </source>
</evidence>
<dbReference type="Gene3D" id="3.30.720.210">
    <property type="match status" value="1"/>
</dbReference>
<organism evidence="5 6">
    <name type="scientific">Candidatus Segetimicrobium genomatis</name>
    <dbReference type="NCBI Taxonomy" id="2569760"/>
    <lineage>
        <taxon>Bacteria</taxon>
        <taxon>Bacillati</taxon>
        <taxon>Candidatus Sysuimicrobiota</taxon>
        <taxon>Candidatus Sysuimicrobiia</taxon>
        <taxon>Candidatus Sysuimicrobiales</taxon>
        <taxon>Candidatus Segetimicrobiaceae</taxon>
        <taxon>Candidatus Segetimicrobium</taxon>
    </lineage>
</organism>
<protein>
    <recommendedName>
        <fullName evidence="4">Peptidase M41 FtsH extracellular domain-containing protein</fullName>
    </recommendedName>
</protein>
<comment type="caution">
    <text evidence="5">The sequence shown here is derived from an EMBL/GenBank/DDBJ whole genome shotgun (WGS) entry which is preliminary data.</text>
</comment>
<dbReference type="EMBL" id="VBAO01000196">
    <property type="protein sequence ID" value="TMI80819.1"/>
    <property type="molecule type" value="Genomic_DNA"/>
</dbReference>
<evidence type="ECO:0000256" key="3">
    <source>
        <dbReference type="SAM" id="Phobius"/>
    </source>
</evidence>
<keyword evidence="1" id="KW-0645">Protease</keyword>
<evidence type="ECO:0000256" key="1">
    <source>
        <dbReference type="ARBA" id="ARBA00022670"/>
    </source>
</evidence>
<sequence length="130" mass="14427">MRKGLLALLMLAAVLYLLLPLYQRNRVLPSTIIPYSTFVAEARQGRVARVVIRGDSIVEGTFKSGKAFRTYVVPGDTSFVQVLLAHGAAVTVEPRSQPFWTTLLPTLLSLLVLVVLWLLVGRQRRIGPRS</sequence>
<dbReference type="GO" id="GO:0016020">
    <property type="term" value="C:membrane"/>
    <property type="evidence" value="ECO:0007669"/>
    <property type="project" value="InterPro"/>
</dbReference>
<proteinExistence type="predicted"/>
<feature type="domain" description="Peptidase M41 FtsH extracellular" evidence="4">
    <location>
        <begin position="7"/>
        <end position="98"/>
    </location>
</feature>
<feature type="transmembrane region" description="Helical" evidence="3">
    <location>
        <begin position="99"/>
        <end position="120"/>
    </location>
</feature>
<gene>
    <name evidence="5" type="ORF">E6H04_07900</name>
</gene>
<dbReference type="Proteomes" id="UP000320048">
    <property type="component" value="Unassembled WGS sequence"/>
</dbReference>
<dbReference type="GO" id="GO:0004222">
    <property type="term" value="F:metalloendopeptidase activity"/>
    <property type="evidence" value="ECO:0007669"/>
    <property type="project" value="InterPro"/>
</dbReference>
<dbReference type="GO" id="GO:0006508">
    <property type="term" value="P:proteolysis"/>
    <property type="evidence" value="ECO:0007669"/>
    <property type="project" value="UniProtKB-KW"/>
</dbReference>
<keyword evidence="3" id="KW-1133">Transmembrane helix</keyword>
<keyword evidence="2" id="KW-0378">Hydrolase</keyword>
<keyword evidence="3" id="KW-0812">Transmembrane</keyword>
<dbReference type="GO" id="GO:0008270">
    <property type="term" value="F:zinc ion binding"/>
    <property type="evidence" value="ECO:0007669"/>
    <property type="project" value="InterPro"/>
</dbReference>
<name>A0A537JB81_9BACT</name>
<dbReference type="GO" id="GO:0005524">
    <property type="term" value="F:ATP binding"/>
    <property type="evidence" value="ECO:0007669"/>
    <property type="project" value="InterPro"/>
</dbReference>